<dbReference type="EMBL" id="JACEEZ010000526">
    <property type="protein sequence ID" value="KAG0730109.1"/>
    <property type="molecule type" value="Genomic_DNA"/>
</dbReference>
<keyword evidence="1" id="KW-0812">Transmembrane</keyword>
<keyword evidence="3" id="KW-1185">Reference proteome</keyword>
<sequence>MPGCLTPVFVVQRCGPRSTDNCPRSRRTRPSLRPRRRLRKGFSTFSRVGVLKTLVGFVVGDVILLRVVLLVAGVNVLLLHPRGAVLEAIRVVAAALFMGVVPLALLALLQGLLHRLASAVDRLHRAHQTLVVLSVSRDNGAKELLHHLLLRPPPLLICTLRITASCAFSLLPCTRKYVRRRNALMMFRHVLHHPALGEGQPRHYLFLCLLQLRQAADGHHTLFRAGILQRGVIGSLQHKITEGGSGFAKPWCCVTSEEAATPSMTGLQVCSSKTVFLQPFAT</sequence>
<evidence type="ECO:0000313" key="2">
    <source>
        <dbReference type="EMBL" id="KAG0730109.1"/>
    </source>
</evidence>
<organism evidence="2 3">
    <name type="scientific">Chionoecetes opilio</name>
    <name type="common">Atlantic snow crab</name>
    <name type="synonym">Cancer opilio</name>
    <dbReference type="NCBI Taxonomy" id="41210"/>
    <lineage>
        <taxon>Eukaryota</taxon>
        <taxon>Metazoa</taxon>
        <taxon>Ecdysozoa</taxon>
        <taxon>Arthropoda</taxon>
        <taxon>Crustacea</taxon>
        <taxon>Multicrustacea</taxon>
        <taxon>Malacostraca</taxon>
        <taxon>Eumalacostraca</taxon>
        <taxon>Eucarida</taxon>
        <taxon>Decapoda</taxon>
        <taxon>Pleocyemata</taxon>
        <taxon>Brachyura</taxon>
        <taxon>Eubrachyura</taxon>
        <taxon>Majoidea</taxon>
        <taxon>Majidae</taxon>
        <taxon>Chionoecetes</taxon>
    </lineage>
</organism>
<accession>A0A8J4YYC3</accession>
<feature type="transmembrane region" description="Helical" evidence="1">
    <location>
        <begin position="54"/>
        <end position="79"/>
    </location>
</feature>
<comment type="caution">
    <text evidence="2">The sequence shown here is derived from an EMBL/GenBank/DDBJ whole genome shotgun (WGS) entry which is preliminary data.</text>
</comment>
<evidence type="ECO:0000313" key="3">
    <source>
        <dbReference type="Proteomes" id="UP000770661"/>
    </source>
</evidence>
<gene>
    <name evidence="2" type="ORF">GWK47_003355</name>
</gene>
<proteinExistence type="predicted"/>
<dbReference type="AlphaFoldDB" id="A0A8J4YYC3"/>
<keyword evidence="1" id="KW-0472">Membrane</keyword>
<dbReference type="Proteomes" id="UP000770661">
    <property type="component" value="Unassembled WGS sequence"/>
</dbReference>
<keyword evidence="1" id="KW-1133">Transmembrane helix</keyword>
<name>A0A8J4YYC3_CHIOP</name>
<reference evidence="2" key="1">
    <citation type="submission" date="2020-07" db="EMBL/GenBank/DDBJ databases">
        <title>The High-quality genome of the commercially important snow crab, Chionoecetes opilio.</title>
        <authorList>
            <person name="Jeong J.-H."/>
            <person name="Ryu S."/>
        </authorList>
    </citation>
    <scope>NUCLEOTIDE SEQUENCE</scope>
    <source>
        <strain evidence="2">MADBK_172401_WGS</strain>
        <tissue evidence="2">Digestive gland</tissue>
    </source>
</reference>
<evidence type="ECO:0000256" key="1">
    <source>
        <dbReference type="SAM" id="Phobius"/>
    </source>
</evidence>
<feature type="transmembrane region" description="Helical" evidence="1">
    <location>
        <begin position="91"/>
        <end position="113"/>
    </location>
</feature>
<protein>
    <submittedName>
        <fullName evidence="2">Uncharacterized protein</fullName>
    </submittedName>
</protein>